<evidence type="ECO:0000313" key="2">
    <source>
        <dbReference type="Proteomes" id="UP001218246"/>
    </source>
</evidence>
<dbReference type="Pfam" id="PF14275">
    <property type="entry name" value="DUF4362"/>
    <property type="match status" value="1"/>
</dbReference>
<organism evidence="1 2">
    <name type="scientific">Ectobacillus antri</name>
    <dbReference type="NCBI Taxonomy" id="2486280"/>
    <lineage>
        <taxon>Bacteria</taxon>
        <taxon>Bacillati</taxon>
        <taxon>Bacillota</taxon>
        <taxon>Bacilli</taxon>
        <taxon>Bacillales</taxon>
        <taxon>Bacillaceae</taxon>
        <taxon>Ectobacillus</taxon>
    </lineage>
</organism>
<comment type="caution">
    <text evidence="1">The sequence shown here is derived from an EMBL/GenBank/DDBJ whole genome shotgun (WGS) entry which is preliminary data.</text>
</comment>
<sequence>MKTFVHNYILFFTCLLIFNLVGCSEKNNQTKEYTFAVSKEKGDVIEKGGKVYNIEELDKFIEKYNTNKGGSVRVTKFNDKEEPTIIDLTVKKDVDSTSIYYDVDYTRTSDKDGQDKNLQYSNTTCKKIKKEIHSDTTLYQLECPEIITLIKIPKE</sequence>
<name>A0ABT6HBB3_9BACI</name>
<accession>A0ABT6HBB3</accession>
<reference evidence="1 2" key="1">
    <citation type="submission" date="2023-04" db="EMBL/GenBank/DDBJ databases">
        <title>Ectobacillus antri isolated from activated sludge.</title>
        <authorList>
            <person name="Yan P."/>
            <person name="Liu X."/>
        </authorList>
    </citation>
    <scope>NUCLEOTIDE SEQUENCE [LARGE SCALE GENOMIC DNA]</scope>
    <source>
        <strain evidence="1 2">C18H</strain>
    </source>
</reference>
<dbReference type="RefSeq" id="WP_124566131.1">
    <property type="nucleotide sequence ID" value="NZ_JARRRY010000038.1"/>
</dbReference>
<proteinExistence type="predicted"/>
<dbReference type="InterPro" id="IPR025372">
    <property type="entry name" value="DUF4362"/>
</dbReference>
<gene>
    <name evidence="1" type="ORF">P6P90_17300</name>
</gene>
<dbReference type="Proteomes" id="UP001218246">
    <property type="component" value="Unassembled WGS sequence"/>
</dbReference>
<evidence type="ECO:0000313" key="1">
    <source>
        <dbReference type="EMBL" id="MDG5755646.1"/>
    </source>
</evidence>
<dbReference type="EMBL" id="JARULN010000040">
    <property type="protein sequence ID" value="MDG5755646.1"/>
    <property type="molecule type" value="Genomic_DNA"/>
</dbReference>
<keyword evidence="2" id="KW-1185">Reference proteome</keyword>
<protein>
    <submittedName>
        <fullName evidence="1">DUF4362 domain-containing protein</fullName>
    </submittedName>
</protein>